<proteinExistence type="predicted"/>
<name>A0AAE7E2U2_9BACT</name>
<dbReference type="SUPFAM" id="SSF52141">
    <property type="entry name" value="Uracil-DNA glycosylase-like"/>
    <property type="match status" value="1"/>
</dbReference>
<protein>
    <recommendedName>
        <fullName evidence="3">DNA-deoxyinosine glycosylase</fullName>
    </recommendedName>
</protein>
<evidence type="ECO:0000313" key="1">
    <source>
        <dbReference type="EMBL" id="QKE27011.1"/>
    </source>
</evidence>
<sequence>MIVKHKFYDECVKKFLDNEILIIGTFNPNIQNNEANFFYGRNRNYFWKILPELWNEESLKGKDINIKKNFLEDKKIAITDLILCIEMKESQINSFKDDNISNVKKWNTDNIIDNLKCSNIKKIFFTRKSFNKSTNFLKMEICKIKSYCESNFIKFEFLPTPSRYANEKKIKEWKELIFNDNTIKKLF</sequence>
<dbReference type="Proteomes" id="UP000502065">
    <property type="component" value="Chromosome"/>
</dbReference>
<keyword evidence="2" id="KW-1185">Reference proteome</keyword>
<dbReference type="Gene3D" id="3.40.470.10">
    <property type="entry name" value="Uracil-DNA glycosylase-like domain"/>
    <property type="match status" value="1"/>
</dbReference>
<dbReference type="AlphaFoldDB" id="A0AAE7E2U2"/>
<gene>
    <name evidence="1" type="ORF">AAQM_2312</name>
</gene>
<dbReference type="EMBL" id="CP030944">
    <property type="protein sequence ID" value="QKE27011.1"/>
    <property type="molecule type" value="Genomic_DNA"/>
</dbReference>
<dbReference type="KEGG" id="aaqi:AAQM_2312"/>
<dbReference type="InterPro" id="IPR036895">
    <property type="entry name" value="Uracil-DNA_glycosylase-like_sf"/>
</dbReference>
<reference evidence="1 2" key="1">
    <citation type="submission" date="2018-07" db="EMBL/GenBank/DDBJ databases">
        <title>Identification of phenol metabolism pathways in Arcobacter.</title>
        <authorList>
            <person name="Miller W.G."/>
            <person name="Yee E."/>
            <person name="Bono J.L."/>
        </authorList>
    </citation>
    <scope>NUCLEOTIDE SEQUENCE [LARGE SCALE GENOMIC DNA]</scope>
    <source>
        <strain evidence="1 2">W63</strain>
    </source>
</reference>
<accession>A0AAE7E2U2</accession>
<dbReference type="RefSeq" id="WP_129094043.1">
    <property type="nucleotide sequence ID" value="NZ_CBCSAE010000006.1"/>
</dbReference>
<organism evidence="1 2">
    <name type="scientific">Arcobacter aquimarinus</name>
    <dbReference type="NCBI Taxonomy" id="1315211"/>
    <lineage>
        <taxon>Bacteria</taxon>
        <taxon>Pseudomonadati</taxon>
        <taxon>Campylobacterota</taxon>
        <taxon>Epsilonproteobacteria</taxon>
        <taxon>Campylobacterales</taxon>
        <taxon>Arcobacteraceae</taxon>
        <taxon>Arcobacter</taxon>
    </lineage>
</organism>
<evidence type="ECO:0000313" key="2">
    <source>
        <dbReference type="Proteomes" id="UP000502065"/>
    </source>
</evidence>
<evidence type="ECO:0008006" key="3">
    <source>
        <dbReference type="Google" id="ProtNLM"/>
    </source>
</evidence>